<evidence type="ECO:0000256" key="1">
    <source>
        <dbReference type="ARBA" id="ARBA00004245"/>
    </source>
</evidence>
<keyword evidence="10" id="KW-0966">Cell projection</keyword>
<keyword evidence="6" id="KW-0493">Microtubule</keyword>
<dbReference type="Pfam" id="PF00435">
    <property type="entry name" value="Spectrin"/>
    <property type="match status" value="7"/>
</dbReference>
<dbReference type="FunFam" id="1.20.58.60:FF:000010">
    <property type="entry name" value="plectin isoform X2"/>
    <property type="match status" value="1"/>
</dbReference>
<dbReference type="EMBL" id="WKFB01000214">
    <property type="protein sequence ID" value="KAF6731499.1"/>
    <property type="molecule type" value="Genomic_DNA"/>
</dbReference>
<dbReference type="FunFam" id="1.20.58.60:FF:000009">
    <property type="entry name" value="dystonin isoform X1"/>
    <property type="match status" value="1"/>
</dbReference>
<feature type="coiled-coil region" evidence="12">
    <location>
        <begin position="1624"/>
        <end position="1651"/>
    </location>
</feature>
<reference evidence="17" key="1">
    <citation type="journal article" name="BMC Genomics">
        <title>Long-read sequencing and de novo genome assembly of marine medaka (Oryzias melastigma).</title>
        <authorList>
            <person name="Liang P."/>
            <person name="Saqib H.S.A."/>
            <person name="Ni X."/>
            <person name="Shen Y."/>
        </authorList>
    </citation>
    <scope>NUCLEOTIDE SEQUENCE</scope>
    <source>
        <strain evidence="17">Bigg-433</strain>
    </source>
</reference>
<evidence type="ECO:0000256" key="5">
    <source>
        <dbReference type="ARBA" id="ARBA00022553"/>
    </source>
</evidence>
<organism evidence="17 18">
    <name type="scientific">Oryzias melastigma</name>
    <name type="common">Marine medaka</name>
    <dbReference type="NCBI Taxonomy" id="30732"/>
    <lineage>
        <taxon>Eukaryota</taxon>
        <taxon>Metazoa</taxon>
        <taxon>Chordata</taxon>
        <taxon>Craniata</taxon>
        <taxon>Vertebrata</taxon>
        <taxon>Euteleostomi</taxon>
        <taxon>Actinopterygii</taxon>
        <taxon>Neopterygii</taxon>
        <taxon>Teleostei</taxon>
        <taxon>Neoteleostei</taxon>
        <taxon>Acanthomorphata</taxon>
        <taxon>Ovalentaria</taxon>
        <taxon>Atherinomorphae</taxon>
        <taxon>Beloniformes</taxon>
        <taxon>Adrianichthyidae</taxon>
        <taxon>Oryziinae</taxon>
        <taxon>Oryzias</taxon>
    </lineage>
</organism>
<feature type="domain" description="Calponin-homology (CH)" evidence="16">
    <location>
        <begin position="212"/>
        <end position="349"/>
    </location>
</feature>
<feature type="region of interest" description="Disordered" evidence="13">
    <location>
        <begin position="1905"/>
        <end position="1967"/>
    </location>
</feature>
<evidence type="ECO:0000259" key="16">
    <source>
        <dbReference type="PROSITE" id="PS50021"/>
    </source>
</evidence>
<dbReference type="Gene3D" id="2.30.30.40">
    <property type="entry name" value="SH3 Domains"/>
    <property type="match status" value="1"/>
</dbReference>
<evidence type="ECO:0000256" key="8">
    <source>
        <dbReference type="ARBA" id="ARBA00023203"/>
    </source>
</evidence>
<evidence type="ECO:0000256" key="6">
    <source>
        <dbReference type="ARBA" id="ARBA00022701"/>
    </source>
</evidence>
<evidence type="ECO:0000256" key="2">
    <source>
        <dbReference type="ARBA" id="ARBA00004316"/>
    </source>
</evidence>
<dbReference type="GO" id="GO:0045104">
    <property type="term" value="P:intermediate filament cytoskeleton organization"/>
    <property type="evidence" value="ECO:0007669"/>
    <property type="project" value="InterPro"/>
</dbReference>
<dbReference type="PANTHER" id="PTHR23169">
    <property type="entry name" value="ENVOPLAKIN"/>
    <property type="match status" value="1"/>
</dbReference>
<dbReference type="FunFam" id="1.10.418.10:FF:000002">
    <property type="entry name" value="Microtubule-actin cross-linking factor 1"/>
    <property type="match status" value="1"/>
</dbReference>
<dbReference type="GO" id="GO:0030056">
    <property type="term" value="C:hemidesmosome"/>
    <property type="evidence" value="ECO:0007669"/>
    <property type="project" value="TreeGrafter"/>
</dbReference>
<keyword evidence="14" id="KW-1133">Transmembrane helix</keyword>
<feature type="coiled-coil region" evidence="12">
    <location>
        <begin position="947"/>
        <end position="974"/>
    </location>
</feature>
<evidence type="ECO:0000256" key="13">
    <source>
        <dbReference type="SAM" id="MobiDB-lite"/>
    </source>
</evidence>
<feature type="non-terminal residue" evidence="17">
    <location>
        <position position="1"/>
    </location>
</feature>
<dbReference type="InterPro" id="IPR001715">
    <property type="entry name" value="CH_dom"/>
</dbReference>
<feature type="domain" description="SH3" evidence="15">
    <location>
        <begin position="1093"/>
        <end position="1150"/>
    </location>
</feature>
<keyword evidence="14" id="KW-0472">Membrane</keyword>
<dbReference type="GO" id="GO:0005198">
    <property type="term" value="F:structural molecule activity"/>
    <property type="evidence" value="ECO:0007669"/>
    <property type="project" value="TreeGrafter"/>
</dbReference>
<feature type="coiled-coil region" evidence="12">
    <location>
        <begin position="1305"/>
        <end position="1342"/>
    </location>
</feature>
<dbReference type="SMART" id="SM00033">
    <property type="entry name" value="CH"/>
    <property type="match status" value="2"/>
</dbReference>
<dbReference type="Pfam" id="PF21020">
    <property type="entry name" value="Spectrin_4"/>
    <property type="match status" value="1"/>
</dbReference>
<dbReference type="Gene3D" id="1.20.58.60">
    <property type="match status" value="14"/>
</dbReference>
<dbReference type="PROSITE" id="PS50002">
    <property type="entry name" value="SH3"/>
    <property type="match status" value="1"/>
</dbReference>
<evidence type="ECO:0000256" key="4">
    <source>
        <dbReference type="ARBA" id="ARBA00022490"/>
    </source>
</evidence>
<dbReference type="InterPro" id="IPR041615">
    <property type="entry name" value="Desmoplakin_SH3"/>
</dbReference>
<feature type="domain" description="Calponin-homology (CH)" evidence="16">
    <location>
        <begin position="362"/>
        <end position="466"/>
    </location>
</feature>
<evidence type="ECO:0000256" key="9">
    <source>
        <dbReference type="ARBA" id="ARBA00023212"/>
    </source>
</evidence>
<dbReference type="GO" id="GO:0005882">
    <property type="term" value="C:intermediate filament"/>
    <property type="evidence" value="ECO:0007669"/>
    <property type="project" value="TreeGrafter"/>
</dbReference>
<feature type="compositionally biased region" description="Basic and acidic residues" evidence="13">
    <location>
        <begin position="3742"/>
        <end position="3758"/>
    </location>
</feature>
<feature type="coiled-coil region" evidence="12">
    <location>
        <begin position="2376"/>
        <end position="2451"/>
    </location>
</feature>
<dbReference type="GO" id="GO:0042995">
    <property type="term" value="C:cell projection"/>
    <property type="evidence" value="ECO:0007669"/>
    <property type="project" value="UniProtKB-SubCell"/>
</dbReference>
<feature type="region of interest" description="Disordered" evidence="13">
    <location>
        <begin position="130"/>
        <end position="180"/>
    </location>
</feature>
<keyword evidence="9" id="KW-0206">Cytoskeleton</keyword>
<dbReference type="GO" id="GO:0003779">
    <property type="term" value="F:actin binding"/>
    <property type="evidence" value="ECO:0007669"/>
    <property type="project" value="UniProtKB-KW"/>
</dbReference>
<keyword evidence="4" id="KW-0963">Cytoplasm</keyword>
<dbReference type="GO" id="GO:0016020">
    <property type="term" value="C:membrane"/>
    <property type="evidence" value="ECO:0007669"/>
    <property type="project" value="TreeGrafter"/>
</dbReference>
<evidence type="ECO:0000313" key="17">
    <source>
        <dbReference type="EMBL" id="KAF6731499.1"/>
    </source>
</evidence>
<feature type="compositionally biased region" description="Polar residues" evidence="13">
    <location>
        <begin position="3693"/>
        <end position="3703"/>
    </location>
</feature>
<feature type="compositionally biased region" description="Polar residues" evidence="13">
    <location>
        <begin position="3768"/>
        <end position="3788"/>
    </location>
</feature>
<dbReference type="Pfam" id="PF17902">
    <property type="entry name" value="SH3_10"/>
    <property type="match status" value="1"/>
</dbReference>
<dbReference type="PROSITE" id="PS00019">
    <property type="entry name" value="ACTININ_1"/>
    <property type="match status" value="1"/>
</dbReference>
<dbReference type="GO" id="GO:0031581">
    <property type="term" value="P:hemidesmosome assembly"/>
    <property type="evidence" value="ECO:0007669"/>
    <property type="project" value="TreeGrafter"/>
</dbReference>
<feature type="coiled-coil region" evidence="12">
    <location>
        <begin position="1838"/>
        <end position="1865"/>
    </location>
</feature>
<dbReference type="PROSITE" id="PS00020">
    <property type="entry name" value="ACTININ_2"/>
    <property type="match status" value="1"/>
</dbReference>
<dbReference type="GO" id="GO:0005925">
    <property type="term" value="C:focal adhesion"/>
    <property type="evidence" value="ECO:0007669"/>
    <property type="project" value="TreeGrafter"/>
</dbReference>
<keyword evidence="8" id="KW-0009">Actin-binding</keyword>
<dbReference type="GO" id="GO:0005737">
    <property type="term" value="C:cytoplasm"/>
    <property type="evidence" value="ECO:0007669"/>
    <property type="project" value="TreeGrafter"/>
</dbReference>
<dbReference type="CDD" id="cd00176">
    <property type="entry name" value="SPEC"/>
    <property type="match status" value="7"/>
</dbReference>
<proteinExistence type="predicted"/>
<keyword evidence="7" id="KW-0677">Repeat</keyword>
<dbReference type="GO" id="GO:0005874">
    <property type="term" value="C:microtubule"/>
    <property type="evidence" value="ECO:0007669"/>
    <property type="project" value="UniProtKB-KW"/>
</dbReference>
<feature type="coiled-coil region" evidence="12">
    <location>
        <begin position="2004"/>
        <end position="2052"/>
    </location>
</feature>
<dbReference type="SMART" id="SM00150">
    <property type="entry name" value="SPEC"/>
    <property type="match status" value="17"/>
</dbReference>
<name>A0A834CPT1_ORYME</name>
<dbReference type="InterPro" id="IPR036872">
    <property type="entry name" value="CH_dom_sf"/>
</dbReference>
<feature type="compositionally biased region" description="Polar residues" evidence="13">
    <location>
        <begin position="130"/>
        <end position="147"/>
    </location>
</feature>
<evidence type="ECO:0000256" key="3">
    <source>
        <dbReference type="ARBA" id="ARBA00022443"/>
    </source>
</evidence>
<dbReference type="Gene3D" id="1.10.418.10">
    <property type="entry name" value="Calponin-like domain"/>
    <property type="match status" value="2"/>
</dbReference>
<dbReference type="SUPFAM" id="SSF46966">
    <property type="entry name" value="Spectrin repeat"/>
    <property type="match status" value="17"/>
</dbReference>
<feature type="transmembrane region" description="Helical" evidence="14">
    <location>
        <begin position="18"/>
        <end position="36"/>
    </location>
</feature>
<dbReference type="PROSITE" id="PS50021">
    <property type="entry name" value="CH"/>
    <property type="match status" value="2"/>
</dbReference>
<evidence type="ECO:0000259" key="15">
    <source>
        <dbReference type="PROSITE" id="PS50002"/>
    </source>
</evidence>
<evidence type="ECO:0000256" key="11">
    <source>
        <dbReference type="PROSITE-ProRule" id="PRU00192"/>
    </source>
</evidence>
<dbReference type="FunFam" id="2.30.30.40:FF:000011">
    <property type="entry name" value="Microtubule-actin cross-linking factor 1"/>
    <property type="match status" value="1"/>
</dbReference>
<feature type="region of interest" description="Disordered" evidence="13">
    <location>
        <begin position="3606"/>
        <end position="3788"/>
    </location>
</feature>
<feature type="coiled-coil region" evidence="12">
    <location>
        <begin position="2619"/>
        <end position="2646"/>
    </location>
</feature>
<keyword evidence="5" id="KW-0597">Phosphoprotein</keyword>
<dbReference type="Pfam" id="PF18373">
    <property type="entry name" value="Spectrin_2"/>
    <property type="match status" value="1"/>
</dbReference>
<dbReference type="InterPro" id="IPR018159">
    <property type="entry name" value="Spectrin/alpha-actinin"/>
</dbReference>
<dbReference type="InterPro" id="IPR001589">
    <property type="entry name" value="Actinin_actin-bd_CS"/>
</dbReference>
<dbReference type="Gene3D" id="1.20.58.1060">
    <property type="match status" value="1"/>
</dbReference>
<sequence length="3929" mass="446315">MMIAAAFLVLLRPYSIQYVLLLLLLLIGTIATILFFCCWHRRLRDGKHPIKSVLSGGRSRSRVGLRTHHFRSEGFRHSPRHLRRSVHARLIEEKPNLVEVPESEPDSSSALRKRKVKKRVPAEFYQSVQVTPTRKASSSSGNPSLHCSMSSSADVSDDDDCSFKSGSASPAPGDTLPWNLPRHERSKRKIQGRSVLDPAERAVLRIADERDRVQKKTFTKWINQHLLKVRKHINDLYEDLRDGHNLISLLEVLSGDTLPRERDFLKTLRLVSGTEACAVEQHGDTVDDDDKGPRERGRMRFHRLQNVQIALDYLKRRQVKLVNIRNDDITDGNPKLTLGLIWTIILHFQISEIHVTGESEDMTAKERLLLWSKQITDGYVGVRCENFTTSWRDGRLFNAIIHKYRPDLVDMSQVSTQTNRSNLEQAFSVAEQLGVARLLDPEDMDVQSPDEKSVITYVSTLYDAFPKVPDGVDGVSPNDVDIKWVEYQNMIKYLSQWIKHNVAVMSNRSFPNNPAELKALYTQYVQFKEHEIPQKENEKTKIQNLYKMLEMWIEFGRIQLPPGHHPNDVEKEWGKLIVAMLEREKSLRPEMERLEMLQQIANRVQRDCVNGEDKLALARTALQMQNALNLEFSSCTEAEIASYLVECENILRQQVVDIQILLDGKFPFADQLVQRVSKLRDDLLTLRAECSSVYSQSRTLSTEQTKMMISGITQSLNSGFSQSINSSLTSSIGHTPGGLSTPGSTFTSSLTPCLTPSLTPGLQPSSVQSYMGSGGGMEPGSLMHLKHMQIRKPLLKSLLADPNMTEEEVNMKYVQDLLNWVEEMQLQLERSEWGSDLPTVEMHLENHKGVHRAIEEFQMSLKDAKLSEIQMTLPLKLTYSDKLNKLERQYERLLSYSRERQNNLENLHDFVSQATQELIWLNEKEEEEVAFDWSDRNSSISKKRDYHADLMRELDEKEEAIKSVQDKAERLMFKNHPARLTIEAYKAALQTQWSWILQLCSCVEQHLKENAVYFEFFSDAKESMDYLKNLQDSIQRKYSCDRSSSLHRLEDLIQESMDEKEQLLQYRSTVAGLVGRAKNIVQLRPRNPESPLRCSIPVKAICDYRQIEITIYKDDECVLANNTHRAKWKVINPAGNEAMVPSVCFTVPPPNKEAIEVATKTEQLYQNVLALWHHSHINMKSVVSWHYLMGDIRAIRNWNVASIKTMLPGEHQQVLSSLQSHFDEFLEDSEESEVFTVADCAQLERDVAGCKEYYQELLRSAEREEHEESVYNRYISEIRNFRMHLEAHEEHLIRQIRSPLERDDLEQSLQRITEHERKVAELERLKEDLDVLKGKCDLFLRQAAGSPSVSMLSSELATIVQHMGQVSSMSSIYMDKLKTVSLVVKHSQNAEGHVKTYESKLYEEDAMNSDIRSIESVISTLKQWRAEIDERQEVFHDMEDELQKARVISDRMFKTHNERDFDLDWHKEKADQLSERWQSIHSQIDGRLRDLDGISKLLKHYRESYSSVDEWIIELETAQLKAQENKPDDSKALAELLNKQKVLVSEIEQKQSRIDMCQKYSEQYSSAIKDYELQLMTFRAMVDSQHKSPLKKRRMQSSSDAIQQEFMDLRTRYTALVTLITQYVKFASETLKRAEDEERSVDEEKREHGDKVSKLLHWMSDVKRTVSNDAKALKDTNANTDASNKPKVSAEEMVAKKEQVAEALKSTQMLLDKHWMTEEDRKKTEEQLAALSEAYSELCQQCSDQTNSADESFSVKHKEFTDKLEDMCDSLTLTENRLIGHKQEAKTIECIPDLQQYQQEHQALQKDVLINASALNEVISSSKKFLEENRNKMTPDQIAIIESKLEEAKSKASLINQQAEESKKDLEKIVTTTIKQESEKAAAVERLEENKNKIEGLLDWISNIGNENKNNQDQNDHISKENGNLPEETSAKGLIDEHDDANGNAVQTPENDLGGKKERQSDSGLDLDDQYGKIKARHQEILSQQQNLIMATRSTQALLDKQANVLSSEEKEALQKNIDDLQERYEASLTQAEQQMKQVQCVQEELKKFKDDCEEFEDWLCEADKEMEELGAPAASLNILTDKLQQQKSFSEDVISHKGDLRFITISGQKVLDAAKACGLADPKNPQLHIDTSGTCSAVKEKLDSAADRYKALHSQCNTLGNNLRDVVDKYKKYDDTSTDLLKWLNNSEDEARKQQSEAIAADLQMLQKQLEETKALQGQMMGHQTAVETLRKTAESLVTCEGNLLSNQDEIQETVDDIVERYDNLSKCVTDRNEKLHVTLTRSMSVQDGLHEMMGWMEGVEASLKENESIPLDSAVLGDILSKKVALEQDIAGRQSSISAMKEKVRKFAETADPSSAVALQSKMDALSQRFSDACDKHKKKISQLEQVKEKVEQFENTAEKVQQVVEKRMKELHETDGPGKTFSEMSQLMQSMKEEMSGCESDMEKLKHLSKELSGLNSDGNKAKLQSKMDNLSGIFNTFKDTAKEKEEELSSCQDQLGEFRRSATELNQWLEETNKRVPAALPSSSEKNLEKDLHTVNGLLEEWTSKGPAVQDLNSKGSALCSLITFITSPAKAKILNKSALTNGGDPTSHIYLTNKELMGIQQNMTFVSEGYAELGETLKSRAEQMSNLLQEVKEAQKETEDMMTWLKDMKNTAASWNDAAMEKKSVKTQLEQQKAFEDGMKQKQEQLQKLREKLLGLITTHPNSPEAAKWKQMLAEIDAAWEEVNGSVEERKLHLEQSNKNLDIFQTTEKQLCQWLSEKELMMSVLGPLSVDPNMLKMQKQQVQILQNEFKSRKPQYEQLEEAASAILSSSANQEPSSGKLVKEQLAAVTQKWQGLTGQLDQRDSLIDQAVVKTGQFQELLKSLSHTANQLENQLTNHHTSSTQPDAVRKQLEDAQNISAQLKEEMKKLKQAEAINAELSAMVTEDYLKADLARQLESVSKPIKQLEDKTAKRIKQLNLTFASSQQFHQTSKDFESWLGEKLRHQSEPQPISAKVDVLQQTIEEHSKLQRALKEQEEAYNTIIGEGERLLHNTDGAEKLALQGQLTALSSSWDEVKKSSAEHGDKLKTALLRSQKYQEHAEKLSSWIQDCEASADQIKLILDPVQTENSISQVKALQRDVDKRRGLVEQLNADVESLTEVANTDTEAAKEEKENINRRVEKLGEGLQTKRESLEKISLTVKEFNETFKEAKGQIEGAKKQMDSYESMGVQAHSNKNLTNMKAQQKSLEGVQNQVEHMKALARDLVVDVPDAEGVTDLLLQSDSVEKEYTSLNKKLEETCQDLESKLQGIGQFQNSIREMFTGFTELDDELDNMPPVDLDLTTLKQQQDNVQSFVAKLQELMANTANAQDSCRKMLESESSPDLLGLKRDLDALNKQCGKLLDRAQGRQAQVKSTLTKLEELYDKLHRVEDKLCTAVDKEASQEAVGMETEVINQQLEAFKLPLIQVLLLLNLNNFCCTSKRFHSIFNLVLDLGSDSCFIMGKPLSRPDCLRQNPSCVGKGEEEDLNIDDCYVPQRSIYDTVRLNEQIDSGSKGSLSSRHFTGTLPYTHRTLEVRSLCGNGGLSASSSFELRTRKPAMLDERAVFDGLKLNGNGMRVSDTVLPKTRLQGGDKKEQTHHRRSWRTFAPTNLGEYVSRSGTLGSGSVERPGLINGKRGPSKTSSLTSEEDSGLYSPSVERDRHKPHKRTGPGTRSLSSSEAMHTSGDLKTRRSLSSGQEDFPFSPVKKKQPLYHSSCLVQEPRHKESATVKLHEKETLSNGEYKYSTARSPSGSTARTQNDSSGWRSRTLTDYDELSTAELFEDVSPQDDCELVSVVVTQPETHRNSVTLHTASCQHTNLCSSQQAASKYNLEELEEFLQSLEACLPNSIQTFQHTEEHDIEALLSAIAACTEMDPTGYFFSQALQKDNIEPLQTQIQDINSLGQSLI</sequence>
<keyword evidence="3 11" id="KW-0728">SH3 domain</keyword>
<keyword evidence="14" id="KW-0812">Transmembrane</keyword>
<comment type="caution">
    <text evidence="17">The sequence shown here is derived from an EMBL/GenBank/DDBJ whole genome shotgun (WGS) entry which is preliminary data.</text>
</comment>
<dbReference type="Pfam" id="PF21019">
    <property type="entry name" value="Spectrin_3"/>
    <property type="match status" value="1"/>
</dbReference>
<dbReference type="InterPro" id="IPR049538">
    <property type="entry name" value="PCN-like_spectrin-like_rpt"/>
</dbReference>
<evidence type="ECO:0000256" key="10">
    <source>
        <dbReference type="ARBA" id="ARBA00023273"/>
    </source>
</evidence>
<evidence type="ECO:0000256" key="12">
    <source>
        <dbReference type="SAM" id="Coils"/>
    </source>
</evidence>
<gene>
    <name evidence="17" type="ORF">FQA47_025159</name>
</gene>
<comment type="subcellular location">
    <subcellularLocation>
        <location evidence="2">Cell projection</location>
    </subcellularLocation>
    <subcellularLocation>
        <location evidence="1">Cytoplasm</location>
        <location evidence="1">Cytoskeleton</location>
    </subcellularLocation>
</comment>
<dbReference type="PANTHER" id="PTHR23169:SF24">
    <property type="entry name" value="DYSTONIN"/>
    <property type="match status" value="1"/>
</dbReference>
<dbReference type="GO" id="GO:0042060">
    <property type="term" value="P:wound healing"/>
    <property type="evidence" value="ECO:0007669"/>
    <property type="project" value="TreeGrafter"/>
</dbReference>
<protein>
    <submittedName>
        <fullName evidence="17">Microtubule-actin cross-linking factor 1</fullName>
    </submittedName>
</protein>
<dbReference type="Pfam" id="PF00307">
    <property type="entry name" value="CH"/>
    <property type="match status" value="2"/>
</dbReference>
<dbReference type="InterPro" id="IPR041573">
    <property type="entry name" value="Desmoplakin_Spectrin-like"/>
</dbReference>
<dbReference type="GO" id="GO:0008017">
    <property type="term" value="F:microtubule binding"/>
    <property type="evidence" value="ECO:0007669"/>
    <property type="project" value="TreeGrafter"/>
</dbReference>
<dbReference type="SUPFAM" id="SSF47576">
    <property type="entry name" value="Calponin-homology domain, CH-domain"/>
    <property type="match status" value="1"/>
</dbReference>
<dbReference type="InterPro" id="IPR001452">
    <property type="entry name" value="SH3_domain"/>
</dbReference>
<dbReference type="InterPro" id="IPR043197">
    <property type="entry name" value="Plakin"/>
</dbReference>
<dbReference type="InterPro" id="IPR002017">
    <property type="entry name" value="Spectrin_repeat"/>
</dbReference>
<feature type="coiled-coil region" evidence="12">
    <location>
        <begin position="3327"/>
        <end position="3415"/>
    </location>
</feature>
<dbReference type="Proteomes" id="UP000646548">
    <property type="component" value="Unassembled WGS sequence"/>
</dbReference>
<keyword evidence="12" id="KW-0175">Coiled coil</keyword>
<feature type="coiled-coil region" evidence="12">
    <location>
        <begin position="2677"/>
        <end position="2704"/>
    </location>
</feature>
<feature type="coiled-coil region" evidence="12">
    <location>
        <begin position="3117"/>
        <end position="3244"/>
    </location>
</feature>
<dbReference type="FunFam" id="1.20.58.60:FF:000093">
    <property type="entry name" value="dystonin isoform X1"/>
    <property type="match status" value="1"/>
</dbReference>
<accession>A0A834CPT1</accession>
<evidence type="ECO:0000256" key="14">
    <source>
        <dbReference type="SAM" id="Phobius"/>
    </source>
</evidence>
<dbReference type="Pfam" id="PF21097">
    <property type="entry name" value="SR_plectin_7"/>
    <property type="match status" value="1"/>
</dbReference>
<feature type="coiled-coil region" evidence="12">
    <location>
        <begin position="2892"/>
        <end position="2926"/>
    </location>
</feature>
<evidence type="ECO:0000256" key="7">
    <source>
        <dbReference type="ARBA" id="ARBA00022737"/>
    </source>
</evidence>
<evidence type="ECO:0000313" key="18">
    <source>
        <dbReference type="Proteomes" id="UP000646548"/>
    </source>
</evidence>